<dbReference type="FunFam" id="3.40.50.2000:FF:000010">
    <property type="entry name" value="Alpha,alpha-trehalose-phosphate synthase"/>
    <property type="match status" value="1"/>
</dbReference>
<comment type="function">
    <text evidence="5">Involved in salt tolerance by producing GG-phosphate from ADP-glucose and glycerol-3-phosphate (G3P), an intermediate in the synthesis of the osmolyte glucosylglycerol (GG).</text>
</comment>
<name>A0A8K2A2E0_9CYAN</name>
<evidence type="ECO:0000313" key="10">
    <source>
        <dbReference type="EMBL" id="NCJ08342.1"/>
    </source>
</evidence>
<comment type="pathway">
    <text evidence="6">Glycan metabolism; glucosylglycerol biosynthesis.</text>
</comment>
<evidence type="ECO:0000256" key="7">
    <source>
        <dbReference type="ARBA" id="ARBA00066821"/>
    </source>
</evidence>
<dbReference type="EC" id="2.4.1.213" evidence="7"/>
<evidence type="ECO:0000256" key="1">
    <source>
        <dbReference type="ARBA" id="ARBA00008799"/>
    </source>
</evidence>
<dbReference type="PANTHER" id="PTHR10788:SF106">
    <property type="entry name" value="BCDNA.GH08860"/>
    <property type="match status" value="1"/>
</dbReference>
<reference evidence="10" key="1">
    <citation type="submission" date="2019-12" db="EMBL/GenBank/DDBJ databases">
        <title>High-Quality draft genome sequences of three cyanobacteria isolated from the limestone walls of the Old Cathedral of Coimbra.</title>
        <authorList>
            <person name="Tiago I."/>
            <person name="Soares F."/>
            <person name="Portugal A."/>
        </authorList>
    </citation>
    <scope>NUCLEOTIDE SEQUENCE [LARGE SCALE GENOMIC DNA]</scope>
    <source>
        <strain evidence="10">C</strain>
    </source>
</reference>
<dbReference type="AlphaFoldDB" id="A0A8K2A2E0"/>
<dbReference type="SUPFAM" id="SSF53756">
    <property type="entry name" value="UDP-Glycosyltransferase/glycogen phosphorylase"/>
    <property type="match status" value="1"/>
</dbReference>
<dbReference type="Gene3D" id="3.40.50.2000">
    <property type="entry name" value="Glycogen Phosphorylase B"/>
    <property type="match status" value="2"/>
</dbReference>
<keyword evidence="11" id="KW-1185">Reference proteome</keyword>
<comment type="caution">
    <text evidence="10">The sequence shown here is derived from an EMBL/GenBank/DDBJ whole genome shotgun (WGS) entry which is preliminary data.</text>
</comment>
<evidence type="ECO:0000256" key="3">
    <source>
        <dbReference type="ARBA" id="ARBA00022679"/>
    </source>
</evidence>
<dbReference type="Proteomes" id="UP000607397">
    <property type="component" value="Unassembled WGS sequence"/>
</dbReference>
<evidence type="ECO:0000256" key="4">
    <source>
        <dbReference type="ARBA" id="ARBA00052754"/>
    </source>
</evidence>
<keyword evidence="2 10" id="KW-0328">Glycosyltransferase</keyword>
<dbReference type="PANTHER" id="PTHR10788">
    <property type="entry name" value="TREHALOSE-6-PHOSPHATE SYNTHASE"/>
    <property type="match status" value="1"/>
</dbReference>
<dbReference type="InterPro" id="IPR001830">
    <property type="entry name" value="Glyco_trans_20"/>
</dbReference>
<dbReference type="GO" id="GO:0033828">
    <property type="term" value="F:glucosylglycerol-phosphate synthase activity"/>
    <property type="evidence" value="ECO:0007669"/>
    <property type="project" value="UniProtKB-EC"/>
</dbReference>
<organism evidence="10 11">
    <name type="scientific">Petrachloros mirabilis ULC683</name>
    <dbReference type="NCBI Taxonomy" id="2781853"/>
    <lineage>
        <taxon>Bacteria</taxon>
        <taxon>Bacillati</taxon>
        <taxon>Cyanobacteriota</taxon>
        <taxon>Cyanophyceae</taxon>
        <taxon>Synechococcales</taxon>
        <taxon>Petrachlorosaceae</taxon>
        <taxon>Petrachloros</taxon>
        <taxon>Petrachloros mirabilis</taxon>
    </lineage>
</organism>
<evidence type="ECO:0000256" key="9">
    <source>
        <dbReference type="ARBA" id="ARBA00080497"/>
    </source>
</evidence>
<dbReference type="InterPro" id="IPR012764">
    <property type="entry name" value="Gluc_glyc_Psyn"/>
</dbReference>
<evidence type="ECO:0000256" key="5">
    <source>
        <dbReference type="ARBA" id="ARBA00055920"/>
    </source>
</evidence>
<protein>
    <recommendedName>
        <fullName evidence="8">Glucosylglycerol-phosphate synthase</fullName>
        <ecNumber evidence="7">2.4.1.213</ecNumber>
    </recommendedName>
    <alternativeName>
        <fullName evidence="9">Glucosyl-glycerol-phosphate synthase</fullName>
    </alternativeName>
</protein>
<evidence type="ECO:0000313" key="11">
    <source>
        <dbReference type="Proteomes" id="UP000607397"/>
    </source>
</evidence>
<dbReference type="CDD" id="cd03788">
    <property type="entry name" value="GT20_TPS"/>
    <property type="match status" value="1"/>
</dbReference>
<evidence type="ECO:0000256" key="6">
    <source>
        <dbReference type="ARBA" id="ARBA00060702"/>
    </source>
</evidence>
<dbReference type="RefSeq" id="WP_161826813.1">
    <property type="nucleotide sequence ID" value="NZ_WVIC01000048.1"/>
</dbReference>
<dbReference type="NCBIfam" id="TIGR02398">
    <property type="entry name" value="gluc_glyc_Psyn"/>
    <property type="match status" value="1"/>
</dbReference>
<proteinExistence type="inferred from homology"/>
<evidence type="ECO:0000256" key="2">
    <source>
        <dbReference type="ARBA" id="ARBA00022676"/>
    </source>
</evidence>
<keyword evidence="3 10" id="KW-0808">Transferase</keyword>
<dbReference type="GO" id="GO:0003825">
    <property type="term" value="F:alpha,alpha-trehalose-phosphate synthase (UDP-forming) activity"/>
    <property type="evidence" value="ECO:0007669"/>
    <property type="project" value="TreeGrafter"/>
</dbReference>
<comment type="catalytic activity">
    <reaction evidence="4">
        <text>ADP-alpha-D-glucose + sn-glycerol 3-phosphate = 2-O-(alpha-D-glucopyranosyl)-sn-glycerol 3-phosphate + ADP + H(+)</text>
        <dbReference type="Rhea" id="RHEA:12881"/>
        <dbReference type="ChEBI" id="CHEBI:15378"/>
        <dbReference type="ChEBI" id="CHEBI:57498"/>
        <dbReference type="ChEBI" id="CHEBI:57597"/>
        <dbReference type="ChEBI" id="CHEBI:87089"/>
        <dbReference type="ChEBI" id="CHEBI:456216"/>
        <dbReference type="EC" id="2.4.1.213"/>
    </reaction>
</comment>
<dbReference type="EMBL" id="WVIC01000048">
    <property type="protein sequence ID" value="NCJ08342.1"/>
    <property type="molecule type" value="Genomic_DNA"/>
</dbReference>
<dbReference type="GO" id="GO:0051473">
    <property type="term" value="P:glucosylglycerol biosynthetic process"/>
    <property type="evidence" value="ECO:0007669"/>
    <property type="project" value="InterPro"/>
</dbReference>
<sequence length="509" mass="58021">MKSSLVILYHREPYDEVVENGKTYYRPKKSPNGIVPTLKSFFASVNQGTWVAWKQVTAKQKANFQQRVSLEDEANYSVRRIPLTADQVKHFYHITSKEAFWPILHSFPYHFTYETSDWENFQTINRLFAEAACEEAADDALIWIHDYNLWLAPYYIRQLKPNARIAFFHHTPFPSVDIFNILPWREAITDSLLCCDIVGFHIPRYSENFVNVARSLREVEVVQKGAVPEHITPVGTALAEPEMTKQLRYKGQLVNVDAFPVGTNPKQILAAIHQPDTEKRLAEIQAQLDGRKLFIAAGRVDYVKGNREMLEAYGRLLERRPELHGKVVFVMTCVTPATGMRVYKTAQSQIEQLAGKINGRFAQLGWTPIHLFTQPLPFADLISYYRAADVCWTTPLRDGLNLVAKEYIVAQEGKAGALVLSEFVGAAVELPEAILTNPYSIDRMDEAIDLALDMPDEEKKERMAKMYKTVTKYDVEYWANRLLQMFKQSQSMGADARTTVSGVGLPSDD</sequence>
<evidence type="ECO:0000256" key="8">
    <source>
        <dbReference type="ARBA" id="ARBA00069974"/>
    </source>
</evidence>
<dbReference type="GO" id="GO:0005992">
    <property type="term" value="P:trehalose biosynthetic process"/>
    <property type="evidence" value="ECO:0007669"/>
    <property type="project" value="InterPro"/>
</dbReference>
<gene>
    <name evidence="10" type="primary">ggpS</name>
    <name evidence="10" type="ORF">GS597_17880</name>
</gene>
<accession>A0A8K2A2E0</accession>
<dbReference type="Pfam" id="PF00982">
    <property type="entry name" value="Glyco_transf_20"/>
    <property type="match status" value="1"/>
</dbReference>
<comment type="similarity">
    <text evidence="1">Belongs to the glycosyltransferase 20 family.</text>
</comment>